<reference evidence="1 2" key="1">
    <citation type="submission" date="2015-09" db="EMBL/GenBank/DDBJ databases">
        <title>Draft genome of the parasitic nematode Teladorsagia circumcincta isolate WARC Sus (inbred).</title>
        <authorList>
            <person name="Mitreva M."/>
        </authorList>
    </citation>
    <scope>NUCLEOTIDE SEQUENCE [LARGE SCALE GENOMIC DNA]</scope>
    <source>
        <strain evidence="1 2">S</strain>
    </source>
</reference>
<keyword evidence="2" id="KW-1185">Reference proteome</keyword>
<sequence length="165" mass="19020">MQWVFVHHLFRNETVLDSCGLLKHLQQSNAYFDELNKLRQDTSNNNATTNSPVEFDDQHATGDTVQYNELCEGAALLEKMEKLQDKAKDGEPLNKETIDHLIDVAQKSLINTGRVAAKWMFVYQQCRRRLENISSQLDHVEELSNAITSLNKMRKKTLRSRMVAL</sequence>
<organism evidence="1 2">
    <name type="scientific">Teladorsagia circumcincta</name>
    <name type="common">Brown stomach worm</name>
    <name type="synonym">Ostertagia circumcincta</name>
    <dbReference type="NCBI Taxonomy" id="45464"/>
    <lineage>
        <taxon>Eukaryota</taxon>
        <taxon>Metazoa</taxon>
        <taxon>Ecdysozoa</taxon>
        <taxon>Nematoda</taxon>
        <taxon>Chromadorea</taxon>
        <taxon>Rhabditida</taxon>
        <taxon>Rhabditina</taxon>
        <taxon>Rhabditomorpha</taxon>
        <taxon>Strongyloidea</taxon>
        <taxon>Trichostrongylidae</taxon>
        <taxon>Teladorsagia</taxon>
    </lineage>
</organism>
<gene>
    <name evidence="1" type="ORF">TELCIR_06807</name>
</gene>
<accession>A0A2G9UM18</accession>
<evidence type="ECO:0000313" key="2">
    <source>
        <dbReference type="Proteomes" id="UP000230423"/>
    </source>
</evidence>
<evidence type="ECO:0000313" key="1">
    <source>
        <dbReference type="EMBL" id="PIO71298.1"/>
    </source>
</evidence>
<dbReference type="Proteomes" id="UP000230423">
    <property type="component" value="Unassembled WGS sequence"/>
</dbReference>
<name>A0A2G9UM18_TELCI</name>
<dbReference type="EMBL" id="KZ345992">
    <property type="protein sequence ID" value="PIO71298.1"/>
    <property type="molecule type" value="Genomic_DNA"/>
</dbReference>
<proteinExistence type="predicted"/>
<protein>
    <submittedName>
        <fullName evidence="1">Uncharacterized protein</fullName>
    </submittedName>
</protein>
<dbReference type="AlphaFoldDB" id="A0A2G9UM18"/>
<dbReference type="OrthoDB" id="5874785at2759"/>